<evidence type="ECO:0000256" key="2">
    <source>
        <dbReference type="ARBA" id="ARBA00022617"/>
    </source>
</evidence>
<keyword evidence="5" id="KW-0201">Cytochrome c-type biogenesis</keyword>
<comment type="caution">
    <text evidence="10">The sequence shown here is derived from an EMBL/GenBank/DDBJ whole genome shotgun (WGS) entry which is preliminary data.</text>
</comment>
<dbReference type="InterPro" id="IPR051263">
    <property type="entry name" value="C-type_cytochrome_biogenesis"/>
</dbReference>
<evidence type="ECO:0000256" key="1">
    <source>
        <dbReference type="ARBA" id="ARBA00010342"/>
    </source>
</evidence>
<keyword evidence="8" id="KW-0812">Transmembrane</keyword>
<evidence type="ECO:0000256" key="6">
    <source>
        <dbReference type="ARBA" id="ARBA00023004"/>
    </source>
</evidence>
<evidence type="ECO:0000313" key="11">
    <source>
        <dbReference type="Proteomes" id="UP001174909"/>
    </source>
</evidence>
<reference evidence="10" key="1">
    <citation type="submission" date="2023-03" db="EMBL/GenBank/DDBJ databases">
        <authorList>
            <person name="Steffen K."/>
            <person name="Cardenas P."/>
        </authorList>
    </citation>
    <scope>NUCLEOTIDE SEQUENCE</scope>
</reference>
<accession>A0AA35W4V4</accession>
<feature type="transmembrane region" description="Helical" evidence="8">
    <location>
        <begin position="83"/>
        <end position="104"/>
    </location>
</feature>
<gene>
    <name evidence="10" type="ORF">GBAR_LOCUS5249</name>
</gene>
<evidence type="ECO:0000259" key="9">
    <source>
        <dbReference type="Pfam" id="PF03918"/>
    </source>
</evidence>
<dbReference type="GO" id="GO:0046872">
    <property type="term" value="F:metal ion binding"/>
    <property type="evidence" value="ECO:0007669"/>
    <property type="project" value="UniProtKB-KW"/>
</dbReference>
<proteinExistence type="inferred from homology"/>
<sequence>MHQRTGGCAGNGTAFASAEQDYHVPGLPGESIDQSQVALAVQMRGIVNDKLAAGWSDEQVREFFVERYGPSVLLEPPTKGISLAVWLVPPLGVAAAIGVFVIALRHMRRRPTASDGDDEMSDDDLQPYYERIEASVSGDKVDRQDVKDG</sequence>
<feature type="compositionally biased region" description="Basic and acidic residues" evidence="7">
    <location>
        <begin position="139"/>
        <end position="149"/>
    </location>
</feature>
<evidence type="ECO:0000256" key="4">
    <source>
        <dbReference type="ARBA" id="ARBA00022729"/>
    </source>
</evidence>
<dbReference type="InterPro" id="IPR038297">
    <property type="entry name" value="CcmH/CycL/NrfF/Ccl2_sf"/>
</dbReference>
<name>A0AA35W4V4_GEOBA</name>
<dbReference type="GO" id="GO:0017004">
    <property type="term" value="P:cytochrome complex assembly"/>
    <property type="evidence" value="ECO:0007669"/>
    <property type="project" value="UniProtKB-KW"/>
</dbReference>
<evidence type="ECO:0000256" key="8">
    <source>
        <dbReference type="SAM" id="Phobius"/>
    </source>
</evidence>
<dbReference type="PANTHER" id="PTHR47870:SF1">
    <property type="entry name" value="CYTOCHROME C-TYPE BIOGENESIS PROTEIN CCMH"/>
    <property type="match status" value="1"/>
</dbReference>
<dbReference type="CDD" id="cd16378">
    <property type="entry name" value="CcmH_N"/>
    <property type="match status" value="1"/>
</dbReference>
<dbReference type="EMBL" id="CASHTH010000782">
    <property type="protein sequence ID" value="CAI8007524.1"/>
    <property type="molecule type" value="Genomic_DNA"/>
</dbReference>
<feature type="region of interest" description="Disordered" evidence="7">
    <location>
        <begin position="111"/>
        <end position="149"/>
    </location>
</feature>
<protein>
    <submittedName>
        <fullName evidence="10">Cytochrome c-type biogenesis protein CcmH</fullName>
    </submittedName>
</protein>
<evidence type="ECO:0000313" key="10">
    <source>
        <dbReference type="EMBL" id="CAI8007524.1"/>
    </source>
</evidence>
<keyword evidence="11" id="KW-1185">Reference proteome</keyword>
<keyword evidence="4" id="KW-0732">Signal</keyword>
<evidence type="ECO:0000256" key="7">
    <source>
        <dbReference type="SAM" id="MobiDB-lite"/>
    </source>
</evidence>
<feature type="domain" description="CcmH/CycL/Ccl2/NrfF N-terminal" evidence="9">
    <location>
        <begin position="30"/>
        <end position="122"/>
    </location>
</feature>
<dbReference type="InterPro" id="IPR005616">
    <property type="entry name" value="CcmH/CycL/Ccl2/NrfF_N"/>
</dbReference>
<keyword evidence="3" id="KW-0479">Metal-binding</keyword>
<dbReference type="AlphaFoldDB" id="A0AA35W4V4"/>
<dbReference type="PANTHER" id="PTHR47870">
    <property type="entry name" value="CYTOCHROME C-TYPE BIOGENESIS PROTEIN CCMH"/>
    <property type="match status" value="1"/>
</dbReference>
<keyword evidence="8" id="KW-1133">Transmembrane helix</keyword>
<evidence type="ECO:0000256" key="3">
    <source>
        <dbReference type="ARBA" id="ARBA00022723"/>
    </source>
</evidence>
<comment type="similarity">
    <text evidence="1">Belongs to the CcmH/CycL/Ccl2/NrfF family.</text>
</comment>
<keyword evidence="6" id="KW-0408">Iron</keyword>
<dbReference type="Proteomes" id="UP001174909">
    <property type="component" value="Unassembled WGS sequence"/>
</dbReference>
<keyword evidence="2" id="KW-0349">Heme</keyword>
<evidence type="ECO:0000256" key="5">
    <source>
        <dbReference type="ARBA" id="ARBA00022748"/>
    </source>
</evidence>
<keyword evidence="8" id="KW-0472">Membrane</keyword>
<feature type="compositionally biased region" description="Acidic residues" evidence="7">
    <location>
        <begin position="115"/>
        <end position="125"/>
    </location>
</feature>
<organism evidence="10 11">
    <name type="scientific">Geodia barretti</name>
    <name type="common">Barrett's horny sponge</name>
    <dbReference type="NCBI Taxonomy" id="519541"/>
    <lineage>
        <taxon>Eukaryota</taxon>
        <taxon>Metazoa</taxon>
        <taxon>Porifera</taxon>
        <taxon>Demospongiae</taxon>
        <taxon>Heteroscleromorpha</taxon>
        <taxon>Tetractinellida</taxon>
        <taxon>Astrophorina</taxon>
        <taxon>Geodiidae</taxon>
        <taxon>Geodia</taxon>
    </lineage>
</organism>
<dbReference type="Gene3D" id="1.10.8.640">
    <property type="entry name" value="Cytochrome C biogenesis protein"/>
    <property type="match status" value="1"/>
</dbReference>
<dbReference type="Pfam" id="PF03918">
    <property type="entry name" value="CcmH"/>
    <property type="match status" value="1"/>
</dbReference>
<dbReference type="GO" id="GO:0005886">
    <property type="term" value="C:plasma membrane"/>
    <property type="evidence" value="ECO:0007669"/>
    <property type="project" value="TreeGrafter"/>
</dbReference>